<feature type="domain" description="M23ase beta-sheet core" evidence="1">
    <location>
        <begin position="137"/>
        <end position="235"/>
    </location>
</feature>
<gene>
    <name evidence="2" type="ORF">J1C55_10380</name>
</gene>
<dbReference type="Pfam" id="PF01551">
    <property type="entry name" value="Peptidase_M23"/>
    <property type="match status" value="1"/>
</dbReference>
<dbReference type="Gene3D" id="2.70.70.10">
    <property type="entry name" value="Glucose Permease (Domain IIA)"/>
    <property type="match status" value="1"/>
</dbReference>
<protein>
    <submittedName>
        <fullName evidence="2">M23 family metallopeptidase</fullName>
    </submittedName>
</protein>
<comment type="caution">
    <text evidence="2">The sequence shown here is derived from an EMBL/GenBank/DDBJ whole genome shotgun (WGS) entry which is preliminary data.</text>
</comment>
<dbReference type="SUPFAM" id="SSF51261">
    <property type="entry name" value="Duplicated hybrid motif"/>
    <property type="match status" value="1"/>
</dbReference>
<dbReference type="InterPro" id="IPR050570">
    <property type="entry name" value="Cell_wall_metabolism_enzyme"/>
</dbReference>
<keyword evidence="3" id="KW-1185">Reference proteome</keyword>
<sequence length="265" mass="29941">MSRTLIIIILVFCVSSCSKQLSKPSFISFITANDSIKVSFKNRYKCPLYAKITDKKTNKPAYVQLEAESEKVIQRFHKKNMNPSSILKTYKYVGYYGVLNTKGYDTSYNHVYPFRKTSSKIIQGYNGDFSHKGAFSSKSIDFELNVGDTIVASKPGIVIKMIVKHDKQGTTAEYRDYGNYIMIYHKDNTFSQYVHLKQYANLVNVGDIVEANQPIALSGFTGWTTIPHLHFGVYEPTKTGLESIPIIIDSIPAKSLKRGNIVTKD</sequence>
<dbReference type="RefSeq" id="WP_227477490.1">
    <property type="nucleotide sequence ID" value="NZ_JAFMPT010000013.1"/>
</dbReference>
<reference evidence="2" key="2">
    <citation type="submission" date="2021-10" db="EMBL/GenBank/DDBJ databases">
        <title>Genome of Winogradskyella sp. E313.</title>
        <authorList>
            <person name="Zhou Y."/>
        </authorList>
    </citation>
    <scope>NUCLEOTIDE SEQUENCE</scope>
    <source>
        <strain evidence="2">E313</strain>
    </source>
</reference>
<evidence type="ECO:0000313" key="2">
    <source>
        <dbReference type="EMBL" id="MCC1484998.1"/>
    </source>
</evidence>
<dbReference type="PANTHER" id="PTHR21666:SF270">
    <property type="entry name" value="MUREIN HYDROLASE ACTIVATOR ENVC"/>
    <property type="match status" value="1"/>
</dbReference>
<dbReference type="Proteomes" id="UP000778797">
    <property type="component" value="Unassembled WGS sequence"/>
</dbReference>
<reference evidence="2" key="1">
    <citation type="submission" date="2021-03" db="EMBL/GenBank/DDBJ databases">
        <authorList>
            <person name="Ping X."/>
        </authorList>
    </citation>
    <scope>NUCLEOTIDE SEQUENCE</scope>
    <source>
        <strain evidence="2">E313</strain>
    </source>
</reference>
<dbReference type="CDD" id="cd12797">
    <property type="entry name" value="M23_peptidase"/>
    <property type="match status" value="1"/>
</dbReference>
<evidence type="ECO:0000313" key="3">
    <source>
        <dbReference type="Proteomes" id="UP000778797"/>
    </source>
</evidence>
<name>A0ABS8EP67_9FLAO</name>
<evidence type="ECO:0000259" key="1">
    <source>
        <dbReference type="Pfam" id="PF01551"/>
    </source>
</evidence>
<dbReference type="InterPro" id="IPR011055">
    <property type="entry name" value="Dup_hybrid_motif"/>
</dbReference>
<dbReference type="EMBL" id="JAFMPT010000013">
    <property type="protein sequence ID" value="MCC1484998.1"/>
    <property type="molecule type" value="Genomic_DNA"/>
</dbReference>
<accession>A0ABS8EP67</accession>
<dbReference type="PANTHER" id="PTHR21666">
    <property type="entry name" value="PEPTIDASE-RELATED"/>
    <property type="match status" value="1"/>
</dbReference>
<dbReference type="InterPro" id="IPR016047">
    <property type="entry name" value="M23ase_b-sheet_dom"/>
</dbReference>
<proteinExistence type="predicted"/>
<organism evidence="2 3">
    <name type="scientific">Winogradskyella immobilis</name>
    <dbReference type="NCBI Taxonomy" id="2816852"/>
    <lineage>
        <taxon>Bacteria</taxon>
        <taxon>Pseudomonadati</taxon>
        <taxon>Bacteroidota</taxon>
        <taxon>Flavobacteriia</taxon>
        <taxon>Flavobacteriales</taxon>
        <taxon>Flavobacteriaceae</taxon>
        <taxon>Winogradskyella</taxon>
    </lineage>
</organism>